<dbReference type="Gene3D" id="2.40.128.130">
    <property type="entry name" value="Autotransporter beta-domain"/>
    <property type="match status" value="1"/>
</dbReference>
<feature type="signal peptide" evidence="1">
    <location>
        <begin position="1"/>
        <end position="41"/>
    </location>
</feature>
<dbReference type="PROSITE" id="PS51208">
    <property type="entry name" value="AUTOTRANSPORTER"/>
    <property type="match status" value="1"/>
</dbReference>
<proteinExistence type="predicted"/>
<dbReference type="CDD" id="cd01344">
    <property type="entry name" value="PL2_Passenger_AT"/>
    <property type="match status" value="1"/>
</dbReference>
<dbReference type="InterPro" id="IPR012332">
    <property type="entry name" value="Autotransporter_pectin_lyase_C"/>
</dbReference>
<dbReference type="Gene3D" id="2.160.20.20">
    <property type="match status" value="1"/>
</dbReference>
<evidence type="ECO:0000256" key="1">
    <source>
        <dbReference type="SAM" id="SignalP"/>
    </source>
</evidence>
<dbReference type="InterPro" id="IPR005546">
    <property type="entry name" value="Autotransporte_beta"/>
</dbReference>
<protein>
    <submittedName>
        <fullName evidence="3">Autotransporter outer membrane beta-barrel domain-containing protein</fullName>
    </submittedName>
</protein>
<evidence type="ECO:0000313" key="4">
    <source>
        <dbReference type="Proteomes" id="UP001597263"/>
    </source>
</evidence>
<comment type="caution">
    <text evidence="3">The sequence shown here is derived from an EMBL/GenBank/DDBJ whole genome shotgun (WGS) entry which is preliminary data.</text>
</comment>
<dbReference type="PANTHER" id="PTHR35037">
    <property type="entry name" value="C-TERMINAL REGION OF AIDA-LIKE PROTEIN"/>
    <property type="match status" value="1"/>
</dbReference>
<dbReference type="PANTHER" id="PTHR35037:SF3">
    <property type="entry name" value="C-TERMINAL REGION OF AIDA-LIKE PROTEIN"/>
    <property type="match status" value="1"/>
</dbReference>
<name>A0ABW3V3C5_9HYPH</name>
<dbReference type="InterPro" id="IPR036709">
    <property type="entry name" value="Autotransporte_beta_dom_sf"/>
</dbReference>
<keyword evidence="1" id="KW-0732">Signal</keyword>
<dbReference type="InterPro" id="IPR006315">
    <property type="entry name" value="OM_autotransptr_brl_dom"/>
</dbReference>
<evidence type="ECO:0000259" key="2">
    <source>
        <dbReference type="PROSITE" id="PS51208"/>
    </source>
</evidence>
<gene>
    <name evidence="3" type="ORF">ACFQ35_08270</name>
</gene>
<dbReference type="Proteomes" id="UP001597263">
    <property type="component" value="Unassembled WGS sequence"/>
</dbReference>
<dbReference type="SUPFAM" id="SSF103515">
    <property type="entry name" value="Autotransporter"/>
    <property type="match status" value="1"/>
</dbReference>
<sequence>MHKFKHSLLSQTALVSMASSMSVALMFAMVPMAWSSSAASAAACTANANGSFALGANGAVNQTSCEINFVAPVIGNTSIWNLGFQVYSQGGKNNVMTIGSDITTTLKGTGGIAVYGATPTTLSTFDASGKTINLTIANIDANASIPAGDHIPKVGLGVSHASTAKIGTFNLTMLNLPSGNDGSFGGGRFEHYGVVTGSSVSADETAAFNGLYSRAEFDNLDIKMSSASQGGFLTSNYPLLVGIRAIQGAGKNSGNGTSGYVDVKQNLNIDLQAQQNDAIGIYISGGDSQVHLNNSNIKVTSQSTRANAIRLGKTAAIGTGSGKLYSSGAMVLDTTNAANSATIDIIWQGALLDANENSSSTTIKSAKTAIAVAGNKDQSGPAKTITSFNNLIATTTSQSANLINVANNQAEYELNVRGAQSAMTAAANGWLLNVEGATNRPSLVNFNFSEGNMQGLVNVQAASTLNLNLDKAGVWLLKEKGGTGSSTTSTFTQLNLTNNARVDAFGDFTLAGNIASTSGILNLSDGVATNTLTIKGNYVGSGNALLQLDTFLGGSGSDSDRLINDGGTITGQTFVRINNTDTADTGAETEPGHGIKIVRSVNGGTTTSDAFALDGTANNAYQFDGHTVVGAGAYAYSLYKGANPNSTSATDEYGDEALDNDWYLRSQLNKDEEQYTAGVPIYEAYPQLLLGLNGLPTLQQRVGNRYWNNAGNRVLTQGADAIQPYAPAEEAGVLIEENGIWGRIEGSHTKIKSRESTSGTDYDYNIFKMQAGLDGLLHETENGKLIGGVTVHYVNGSADVYSAHGDGDIKTNGYGFGGTLTWYGESGFYIDNQAQVTWYDSDLNSKTANTSLVNGNNGLGYAVSVETGKRVTLDEHWSVTPQAQLIYSNVRFDSFTDQFNGHVSKDRADSLQGRLGLSADYQNSWLNGQGNTNRSHVYGIANLYNEFLNGTKVDVSGVGFTNKQERLWAGIGLGGSYNWNDDKYSVYGEGSVNTSLKNFGDSYAFKGTVGFRVKW</sequence>
<dbReference type="Pfam" id="PF03797">
    <property type="entry name" value="Autotransporter"/>
    <property type="match status" value="1"/>
</dbReference>
<feature type="chain" id="PRO_5046597317" evidence="1">
    <location>
        <begin position="42"/>
        <end position="1015"/>
    </location>
</feature>
<keyword evidence="4" id="KW-1185">Reference proteome</keyword>
<dbReference type="InterPro" id="IPR011050">
    <property type="entry name" value="Pectin_lyase_fold/virulence"/>
</dbReference>
<evidence type="ECO:0000313" key="3">
    <source>
        <dbReference type="EMBL" id="MFD1227137.1"/>
    </source>
</evidence>
<organism evidence="3 4">
    <name type="scientific">Pseudochrobactrum kiredjianiae</name>
    <dbReference type="NCBI Taxonomy" id="386305"/>
    <lineage>
        <taxon>Bacteria</taxon>
        <taxon>Pseudomonadati</taxon>
        <taxon>Pseudomonadota</taxon>
        <taxon>Alphaproteobacteria</taxon>
        <taxon>Hyphomicrobiales</taxon>
        <taxon>Brucellaceae</taxon>
        <taxon>Pseudochrobactrum</taxon>
    </lineage>
</organism>
<reference evidence="4" key="1">
    <citation type="journal article" date="2019" name="Int. J. Syst. Evol. Microbiol.">
        <title>The Global Catalogue of Microorganisms (GCM) 10K type strain sequencing project: providing services to taxonomists for standard genome sequencing and annotation.</title>
        <authorList>
            <consortium name="The Broad Institute Genomics Platform"/>
            <consortium name="The Broad Institute Genome Sequencing Center for Infectious Disease"/>
            <person name="Wu L."/>
            <person name="Ma J."/>
        </authorList>
    </citation>
    <scope>NUCLEOTIDE SEQUENCE [LARGE SCALE GENOMIC DNA]</scope>
    <source>
        <strain evidence="4">CCUG 49584</strain>
    </source>
</reference>
<dbReference type="InterPro" id="IPR051551">
    <property type="entry name" value="Autotransporter_adhesion"/>
</dbReference>
<dbReference type="InterPro" id="IPR043990">
    <property type="entry name" value="AC_1"/>
</dbReference>
<accession>A0ABW3V3C5</accession>
<dbReference type="Pfam" id="PF18883">
    <property type="entry name" value="AC_1"/>
    <property type="match status" value="1"/>
</dbReference>
<dbReference type="RefSeq" id="WP_289386702.1">
    <property type="nucleotide sequence ID" value="NZ_JAUCBM010000003.1"/>
</dbReference>
<dbReference type="SMART" id="SM00869">
    <property type="entry name" value="Autotransporter"/>
    <property type="match status" value="1"/>
</dbReference>
<dbReference type="NCBIfam" id="TIGR01414">
    <property type="entry name" value="autotrans_barl"/>
    <property type="match status" value="1"/>
</dbReference>
<dbReference type="SUPFAM" id="SSF51126">
    <property type="entry name" value="Pectin lyase-like"/>
    <property type="match status" value="1"/>
</dbReference>
<feature type="domain" description="Autotransporter" evidence="2">
    <location>
        <begin position="733"/>
        <end position="1015"/>
    </location>
</feature>
<dbReference type="EMBL" id="JBHTMA010000033">
    <property type="protein sequence ID" value="MFD1227137.1"/>
    <property type="molecule type" value="Genomic_DNA"/>
</dbReference>